<dbReference type="Pfam" id="PF01177">
    <property type="entry name" value="Asp_Glu_race"/>
    <property type="match status" value="1"/>
</dbReference>
<organism evidence="3 4">
    <name type="scientific">Litoribacillus peritrichatus</name>
    <dbReference type="NCBI Taxonomy" id="718191"/>
    <lineage>
        <taxon>Bacteria</taxon>
        <taxon>Pseudomonadati</taxon>
        <taxon>Pseudomonadota</taxon>
        <taxon>Gammaproteobacteria</taxon>
        <taxon>Oceanospirillales</taxon>
        <taxon>Oceanospirillaceae</taxon>
        <taxon>Litoribacillus</taxon>
    </lineage>
</organism>
<name>A0ABP7N3V3_9GAMM</name>
<comment type="similarity">
    <text evidence="1">Belongs to the aspartate/glutamate racemases family.</text>
</comment>
<evidence type="ECO:0000256" key="2">
    <source>
        <dbReference type="ARBA" id="ARBA00023235"/>
    </source>
</evidence>
<sequence length="230" mass="25111">MTSKHIGIVGCSAEGAALCYKTICTESPRKMGSHSHPEVSMHTHSLADYVVCLDQNDLNGIGDLMLSSAHKLKRAGAEFLICPDNTIHQAFSYVESRSPLPWLHIADSVIAKAKACGYKTLGILGTRWLVESQVYPDKIDQAGLSWLRPEPEEIQEIGRIIMEELVYGVFKPESVLYFQSVISGLKRSGCDAVILGCTEIPLIIDDGNSELPTLNSNRLLAEAAIQASLQ</sequence>
<proteinExistence type="inferred from homology"/>
<dbReference type="InterPro" id="IPR004380">
    <property type="entry name" value="Asp_race"/>
</dbReference>
<accession>A0ABP7N3V3</accession>
<protein>
    <submittedName>
        <fullName evidence="3">Aspartate/glutamate racemase family protein</fullName>
    </submittedName>
</protein>
<dbReference type="PROSITE" id="PS00924">
    <property type="entry name" value="ASP_GLU_RACEMASE_2"/>
    <property type="match status" value="1"/>
</dbReference>
<dbReference type="PANTHER" id="PTHR21198:SF7">
    <property type="entry name" value="ASPARTATE-GLUTAMATE RACEMASE FAMILY"/>
    <property type="match status" value="1"/>
</dbReference>
<dbReference type="EMBL" id="BAABBN010000012">
    <property type="protein sequence ID" value="GAA3936161.1"/>
    <property type="molecule type" value="Genomic_DNA"/>
</dbReference>
<dbReference type="InterPro" id="IPR015942">
    <property type="entry name" value="Asp/Glu/hydantoin_racemase"/>
</dbReference>
<dbReference type="Proteomes" id="UP001501565">
    <property type="component" value="Unassembled WGS sequence"/>
</dbReference>
<dbReference type="NCBIfam" id="TIGR00035">
    <property type="entry name" value="asp_race"/>
    <property type="match status" value="1"/>
</dbReference>
<comment type="caution">
    <text evidence="3">The sequence shown here is derived from an EMBL/GenBank/DDBJ whole genome shotgun (WGS) entry which is preliminary data.</text>
</comment>
<dbReference type="Gene3D" id="3.40.50.1860">
    <property type="match status" value="2"/>
</dbReference>
<dbReference type="RefSeq" id="WP_344799977.1">
    <property type="nucleotide sequence ID" value="NZ_BAABBN010000012.1"/>
</dbReference>
<dbReference type="SUPFAM" id="SSF53681">
    <property type="entry name" value="Aspartate/glutamate racemase"/>
    <property type="match status" value="2"/>
</dbReference>
<evidence type="ECO:0000313" key="4">
    <source>
        <dbReference type="Proteomes" id="UP001501565"/>
    </source>
</evidence>
<dbReference type="InterPro" id="IPR001920">
    <property type="entry name" value="Asp/Glu_race"/>
</dbReference>
<reference evidence="4" key="1">
    <citation type="journal article" date="2019" name="Int. J. Syst. Evol. Microbiol.">
        <title>The Global Catalogue of Microorganisms (GCM) 10K type strain sequencing project: providing services to taxonomists for standard genome sequencing and annotation.</title>
        <authorList>
            <consortium name="The Broad Institute Genomics Platform"/>
            <consortium name="The Broad Institute Genome Sequencing Center for Infectious Disease"/>
            <person name="Wu L."/>
            <person name="Ma J."/>
        </authorList>
    </citation>
    <scope>NUCLEOTIDE SEQUENCE [LARGE SCALE GENOMIC DNA]</scope>
    <source>
        <strain evidence="4">JCM 17551</strain>
    </source>
</reference>
<evidence type="ECO:0000256" key="1">
    <source>
        <dbReference type="ARBA" id="ARBA00007847"/>
    </source>
</evidence>
<evidence type="ECO:0000313" key="3">
    <source>
        <dbReference type="EMBL" id="GAA3936161.1"/>
    </source>
</evidence>
<keyword evidence="4" id="KW-1185">Reference proteome</keyword>
<dbReference type="InterPro" id="IPR033134">
    <property type="entry name" value="Asp/Glu_racemase_AS_2"/>
</dbReference>
<keyword evidence="2" id="KW-0413">Isomerase</keyword>
<gene>
    <name evidence="3" type="ORF">GCM10022277_35770</name>
</gene>
<dbReference type="PANTHER" id="PTHR21198">
    <property type="entry name" value="GLUTAMATE RACEMASE"/>
    <property type="match status" value="1"/>
</dbReference>